<dbReference type="Proteomes" id="UP000515150">
    <property type="component" value="Chromosome 2"/>
</dbReference>
<dbReference type="RefSeq" id="XP_028991393.1">
    <property type="nucleotide sequence ID" value="XM_029135560.3"/>
</dbReference>
<dbReference type="InterPro" id="IPR017907">
    <property type="entry name" value="Znf_RING_CS"/>
</dbReference>
<dbReference type="Pfam" id="PF25600">
    <property type="entry name" value="TRIM_CC"/>
    <property type="match status" value="1"/>
</dbReference>
<dbReference type="Gene3D" id="3.30.40.10">
    <property type="entry name" value="Zinc/RING finger domain, C3HC4 (zinc finger)"/>
    <property type="match status" value="1"/>
</dbReference>
<keyword evidence="3" id="KW-0862">Zinc</keyword>
<protein>
    <submittedName>
        <fullName evidence="8 9">E3 ubiquitin-protein ligase TRIM47-like</fullName>
    </submittedName>
</protein>
<dbReference type="CDD" id="cd19769">
    <property type="entry name" value="Bbox2_TRIM16-like"/>
    <property type="match status" value="1"/>
</dbReference>
<feature type="domain" description="B box-type" evidence="6">
    <location>
        <begin position="131"/>
        <end position="171"/>
    </location>
</feature>
<evidence type="ECO:0000256" key="1">
    <source>
        <dbReference type="ARBA" id="ARBA00022723"/>
    </source>
</evidence>
<dbReference type="InterPro" id="IPR001841">
    <property type="entry name" value="Znf_RING"/>
</dbReference>
<keyword evidence="1" id="KW-0479">Metal-binding</keyword>
<evidence type="ECO:0000313" key="9">
    <source>
        <dbReference type="RefSeq" id="XP_028991402.1"/>
    </source>
</evidence>
<dbReference type="InterPro" id="IPR027370">
    <property type="entry name" value="Znf-RING_euk"/>
</dbReference>
<dbReference type="Pfam" id="PF13445">
    <property type="entry name" value="zf-RING_UBOX"/>
    <property type="match status" value="1"/>
</dbReference>
<keyword evidence="7" id="KW-1185">Reference proteome</keyword>
<proteinExistence type="predicted"/>
<name>A0A6P7LA00_BETSP</name>
<dbReference type="RefSeq" id="XP_028991402.1">
    <property type="nucleotide sequence ID" value="XM_029135569.3"/>
</dbReference>
<evidence type="ECO:0000313" key="8">
    <source>
        <dbReference type="RefSeq" id="XP_028991393.1"/>
    </source>
</evidence>
<dbReference type="InterPro" id="IPR013083">
    <property type="entry name" value="Znf_RING/FYVE/PHD"/>
</dbReference>
<evidence type="ECO:0000256" key="2">
    <source>
        <dbReference type="ARBA" id="ARBA00022771"/>
    </source>
</evidence>
<dbReference type="GO" id="GO:0008270">
    <property type="term" value="F:zinc ion binding"/>
    <property type="evidence" value="ECO:0007669"/>
    <property type="project" value="UniProtKB-KW"/>
</dbReference>
<dbReference type="SUPFAM" id="SSF57845">
    <property type="entry name" value="B-box zinc-binding domain"/>
    <property type="match status" value="1"/>
</dbReference>
<dbReference type="GeneID" id="114846519"/>
<dbReference type="InterPro" id="IPR051051">
    <property type="entry name" value="E3_ubiq-ligase_TRIM/RNF"/>
</dbReference>
<sequence>MQSQTFGLDSAPECGICLEDFTSPASLPCGHCFCLACIGEYWRTDRPYQCPLCKAVFPNRPQLNIDHTLQPEDAAVPLKAGEVPCDSCQTKRQAVKSCEQCMASYCAAHLAPHYQRIELERHRLISVVKNLEDSVCRLHGRKLDMFCRSDQSCICATCAQTEHRRHRVLSIKREAQRKKDWLKRTMSKLQQNIHDKKRIVEKIKLCEEDPNQAWMQNKKVIEHLEGEISALEKRNHDLEHLTHTEDDLHFLQAAVMAKVQHING</sequence>
<organism evidence="7 10">
    <name type="scientific">Betta splendens</name>
    <name type="common">Siamese fighting fish</name>
    <dbReference type="NCBI Taxonomy" id="158456"/>
    <lineage>
        <taxon>Eukaryota</taxon>
        <taxon>Metazoa</taxon>
        <taxon>Chordata</taxon>
        <taxon>Craniata</taxon>
        <taxon>Vertebrata</taxon>
        <taxon>Euteleostomi</taxon>
        <taxon>Actinopterygii</taxon>
        <taxon>Neopterygii</taxon>
        <taxon>Teleostei</taxon>
        <taxon>Neoteleostei</taxon>
        <taxon>Acanthomorphata</taxon>
        <taxon>Anabantaria</taxon>
        <taxon>Anabantiformes</taxon>
        <taxon>Anabantoidei</taxon>
        <taxon>Osphronemidae</taxon>
        <taxon>Betta</taxon>
    </lineage>
</organism>
<dbReference type="Gene3D" id="4.10.830.40">
    <property type="match status" value="1"/>
</dbReference>
<dbReference type="Gene3D" id="3.30.160.60">
    <property type="entry name" value="Classic Zinc Finger"/>
    <property type="match status" value="1"/>
</dbReference>
<evidence type="ECO:0000313" key="10">
    <source>
        <dbReference type="RefSeq" id="XP_028991420.1"/>
    </source>
</evidence>
<feature type="domain" description="RING-type" evidence="5">
    <location>
        <begin position="14"/>
        <end position="54"/>
    </location>
</feature>
<evidence type="ECO:0000256" key="3">
    <source>
        <dbReference type="ARBA" id="ARBA00022833"/>
    </source>
</evidence>
<dbReference type="SMART" id="SM00336">
    <property type="entry name" value="BBOX"/>
    <property type="match status" value="2"/>
</dbReference>
<dbReference type="OrthoDB" id="6105938at2759"/>
<dbReference type="PANTHER" id="PTHR25465">
    <property type="entry name" value="B-BOX DOMAIN CONTAINING"/>
    <property type="match status" value="1"/>
</dbReference>
<accession>A0A6P7LA00</accession>
<evidence type="ECO:0000259" key="6">
    <source>
        <dbReference type="PROSITE" id="PS50119"/>
    </source>
</evidence>
<dbReference type="PANTHER" id="PTHR25465:SF32">
    <property type="entry name" value="BLOODTHIRSTY-RELATED GENE FAMILY, MEMBER 16 ISOFORM X1-RELATED"/>
    <property type="match status" value="1"/>
</dbReference>
<dbReference type="SMART" id="SM00184">
    <property type="entry name" value="RING"/>
    <property type="match status" value="1"/>
</dbReference>
<dbReference type="PROSITE" id="PS50089">
    <property type="entry name" value="ZF_RING_2"/>
    <property type="match status" value="1"/>
</dbReference>
<dbReference type="RefSeq" id="XP_028991420.1">
    <property type="nucleotide sequence ID" value="XM_029135587.3"/>
</dbReference>
<evidence type="ECO:0000259" key="5">
    <source>
        <dbReference type="PROSITE" id="PS50089"/>
    </source>
</evidence>
<evidence type="ECO:0000256" key="4">
    <source>
        <dbReference type="PROSITE-ProRule" id="PRU00024"/>
    </source>
</evidence>
<reference evidence="8 9" key="1">
    <citation type="submission" date="2025-04" db="UniProtKB">
        <authorList>
            <consortium name="RefSeq"/>
        </authorList>
    </citation>
    <scope>IDENTIFICATION</scope>
</reference>
<evidence type="ECO:0000313" key="7">
    <source>
        <dbReference type="Proteomes" id="UP000515150"/>
    </source>
</evidence>
<dbReference type="SUPFAM" id="SSF57850">
    <property type="entry name" value="RING/U-box"/>
    <property type="match status" value="1"/>
</dbReference>
<dbReference type="KEGG" id="bspl:114846519"/>
<dbReference type="PROSITE" id="PS00518">
    <property type="entry name" value="ZF_RING_1"/>
    <property type="match status" value="1"/>
</dbReference>
<keyword evidence="2 4" id="KW-0863">Zinc-finger</keyword>
<gene>
    <name evidence="8 9 10" type="primary">LOC114846519</name>
</gene>
<dbReference type="AlphaFoldDB" id="A0A6P7LA00"/>
<dbReference type="PROSITE" id="PS50119">
    <property type="entry name" value="ZF_BBOX"/>
    <property type="match status" value="1"/>
</dbReference>
<dbReference type="InterPro" id="IPR058030">
    <property type="entry name" value="TRIM8/14/16/25/29/45/65_CC"/>
</dbReference>
<dbReference type="InterPro" id="IPR000315">
    <property type="entry name" value="Znf_B-box"/>
</dbReference>